<evidence type="ECO:0000313" key="3">
    <source>
        <dbReference type="Proteomes" id="UP000824120"/>
    </source>
</evidence>
<dbReference type="Proteomes" id="UP000824120">
    <property type="component" value="Chromosome 10"/>
</dbReference>
<organism evidence="2 3">
    <name type="scientific">Solanum commersonii</name>
    <name type="common">Commerson's wild potato</name>
    <name type="synonym">Commerson's nightshade</name>
    <dbReference type="NCBI Taxonomy" id="4109"/>
    <lineage>
        <taxon>Eukaryota</taxon>
        <taxon>Viridiplantae</taxon>
        <taxon>Streptophyta</taxon>
        <taxon>Embryophyta</taxon>
        <taxon>Tracheophyta</taxon>
        <taxon>Spermatophyta</taxon>
        <taxon>Magnoliopsida</taxon>
        <taxon>eudicotyledons</taxon>
        <taxon>Gunneridae</taxon>
        <taxon>Pentapetalae</taxon>
        <taxon>asterids</taxon>
        <taxon>lamiids</taxon>
        <taxon>Solanales</taxon>
        <taxon>Solanaceae</taxon>
        <taxon>Solanoideae</taxon>
        <taxon>Solaneae</taxon>
        <taxon>Solanum</taxon>
    </lineage>
</organism>
<name>A0A9J5WVA6_SOLCO</name>
<feature type="compositionally biased region" description="Polar residues" evidence="1">
    <location>
        <begin position="48"/>
        <end position="57"/>
    </location>
</feature>
<comment type="caution">
    <text evidence="2">The sequence shown here is derived from an EMBL/GenBank/DDBJ whole genome shotgun (WGS) entry which is preliminary data.</text>
</comment>
<gene>
    <name evidence="2" type="ORF">H5410_049513</name>
</gene>
<protein>
    <submittedName>
        <fullName evidence="2">Uncharacterized protein</fullName>
    </submittedName>
</protein>
<dbReference type="AlphaFoldDB" id="A0A9J5WVA6"/>
<reference evidence="2 3" key="1">
    <citation type="submission" date="2020-09" db="EMBL/GenBank/DDBJ databases">
        <title>De no assembly of potato wild relative species, Solanum commersonii.</title>
        <authorList>
            <person name="Cho K."/>
        </authorList>
    </citation>
    <scope>NUCLEOTIDE SEQUENCE [LARGE SCALE GENOMIC DNA]</scope>
    <source>
        <strain evidence="2">LZ3.2</strain>
        <tissue evidence="2">Leaf</tissue>
    </source>
</reference>
<feature type="region of interest" description="Disordered" evidence="1">
    <location>
        <begin position="1"/>
        <end position="22"/>
    </location>
</feature>
<proteinExistence type="predicted"/>
<evidence type="ECO:0000313" key="2">
    <source>
        <dbReference type="EMBL" id="KAG5578886.1"/>
    </source>
</evidence>
<evidence type="ECO:0000256" key="1">
    <source>
        <dbReference type="SAM" id="MobiDB-lite"/>
    </source>
</evidence>
<feature type="region of interest" description="Disordered" evidence="1">
    <location>
        <begin position="48"/>
        <end position="73"/>
    </location>
</feature>
<feature type="compositionally biased region" description="Basic and acidic residues" evidence="1">
    <location>
        <begin position="1"/>
        <end position="10"/>
    </location>
</feature>
<feature type="compositionally biased region" description="Basic and acidic residues" evidence="1">
    <location>
        <begin position="58"/>
        <end position="73"/>
    </location>
</feature>
<accession>A0A9J5WVA6</accession>
<dbReference type="EMBL" id="JACXVP010000010">
    <property type="protein sequence ID" value="KAG5578886.1"/>
    <property type="molecule type" value="Genomic_DNA"/>
</dbReference>
<keyword evidence="3" id="KW-1185">Reference proteome</keyword>
<sequence>MSKKSIETSRKSPRLIKGTSTDEVHAPTFNILTQTLPPKIVENLANIENQVMGGSSQLKDRKEKKNETKKRAT</sequence>